<dbReference type="Pfam" id="PF07944">
    <property type="entry name" value="Beta-AFase-like_GH127_cat"/>
    <property type="match status" value="1"/>
</dbReference>
<feature type="domain" description="Non-reducing end beta-L-arabinofuranosidase-like GH127 middle" evidence="4">
    <location>
        <begin position="456"/>
        <end position="551"/>
    </location>
</feature>
<dbReference type="InterPro" id="IPR049046">
    <property type="entry name" value="Beta-AFase-like_GH127_middle"/>
</dbReference>
<feature type="domain" description="Glycoside hydrolase GH146 substrate-binding" evidence="3">
    <location>
        <begin position="686"/>
        <end position="819"/>
    </location>
</feature>
<evidence type="ECO:0000259" key="1">
    <source>
        <dbReference type="Pfam" id="PF07944"/>
    </source>
</evidence>
<sequence>MLRLTKKYFNHLGTNPGGVCFSLTNQKQKIMILKKVKNNLWSVVLLSLSAATYGQQGQLQSFPLSSVRLLDSPFQKAQQTDMKYILSLDADRLLAPYLKEAGITPLKENYGNWENTGLDGHIGGHYLSALSEMYAATGNQQIKERLDYMLDNLEKCQLKNGDGYIGGVPGSKALWADIAKGKIDAGGFSLNGKWVPWYNVHKVYAGLVDAYKLTGNEKAKRMLIQLSDWCLKLVANLSDEQIQTMLKSEHGGMNEVFADVAAITGDKKYLALAEKFSHKTILNPLLKDEDKLNGIHANTQIPKVIGFMRVAEVSGDAKWADAANFFWKTVVENRTISIGGNSVREHFNPSNDFSSMLESREGPETCNSYNMLKLSKHLFLVHPDAKYMDYYERTTYNHILSSQHPDGGFVYFTPIRPRHYRVYSEPQESFWCCVGSGLENHGKYGEMIYAHDTNSLYVNLFIPSTLEWKEKGLKLTQNTKFPFEEQSVFTLDLKKAQKFAVKFRYPSWVTNGELKIKVNGKEVAIEKDANSYVSINRKWKSGDVISIVLPMHSKTEQLPDKSAWVSFVHGPIVLAAVTDTADLNGLKADGSRMGHIASGPIYPIEEAPMLVSDSNDLAQSITAVKNKPFTYSISDITYQEQFKNLKLVPFFQIHDARYMLYWPYTTKEKLPELQAAMKEREDAKMKLEAVTVDLVTAGEQQPENDHNFKGEKTDTGIYKERHYRNGTGFFSYELKNPKGEARMLRITYFGSDKNRNFDVYINSVLIASIAMDGKEGNQFIDKTIEIPADVLKSNAKLLEVKFQAKSNSSITGIYEVRLMK</sequence>
<reference evidence="6" key="1">
    <citation type="journal article" date="2019" name="Int. J. Syst. Evol. Microbiol.">
        <title>The Global Catalogue of Microorganisms (GCM) 10K type strain sequencing project: providing services to taxonomists for standard genome sequencing and annotation.</title>
        <authorList>
            <consortium name="The Broad Institute Genomics Platform"/>
            <consortium name="The Broad Institute Genome Sequencing Center for Infectious Disease"/>
            <person name="Wu L."/>
            <person name="Ma J."/>
        </authorList>
    </citation>
    <scope>NUCLEOTIDE SEQUENCE [LARGE SCALE GENOMIC DNA]</scope>
    <source>
        <strain evidence="6">CGMCC 1.12811</strain>
    </source>
</reference>
<proteinExistence type="predicted"/>
<evidence type="ECO:0000259" key="3">
    <source>
        <dbReference type="Pfam" id="PF20620"/>
    </source>
</evidence>
<organism evidence="5 6">
    <name type="scientific">Flavobacterium palustre</name>
    <dbReference type="NCBI Taxonomy" id="1476463"/>
    <lineage>
        <taxon>Bacteria</taxon>
        <taxon>Pseudomonadati</taxon>
        <taxon>Bacteroidota</taxon>
        <taxon>Flavobacteriia</taxon>
        <taxon>Flavobacteriales</taxon>
        <taxon>Flavobacteriaceae</taxon>
        <taxon>Flavobacterium</taxon>
    </lineage>
</organism>
<name>A0ABQ1H9Q4_9FLAO</name>
<dbReference type="Pfam" id="PF20620">
    <property type="entry name" value="DUF6805"/>
    <property type="match status" value="1"/>
</dbReference>
<dbReference type="Pfam" id="PF20736">
    <property type="entry name" value="Glyco_hydro127M"/>
    <property type="match status" value="1"/>
</dbReference>
<keyword evidence="5" id="KW-0378">Hydrolase</keyword>
<keyword evidence="6" id="KW-1185">Reference proteome</keyword>
<dbReference type="Proteomes" id="UP000658793">
    <property type="component" value="Unassembled WGS sequence"/>
</dbReference>
<dbReference type="InterPro" id="IPR032275">
    <property type="entry name" value="DUF4986"/>
</dbReference>
<evidence type="ECO:0000313" key="6">
    <source>
        <dbReference type="Proteomes" id="UP000658793"/>
    </source>
</evidence>
<evidence type="ECO:0000313" key="5">
    <source>
        <dbReference type="EMBL" id="GGA64998.1"/>
    </source>
</evidence>
<dbReference type="InterPro" id="IPR012878">
    <property type="entry name" value="Beta-AFase-like_GH127_cat"/>
</dbReference>
<feature type="domain" description="Non-reducing end beta-L-arabinofuranosidase-like GH127 catalytic" evidence="1">
    <location>
        <begin position="66"/>
        <end position="446"/>
    </location>
</feature>
<dbReference type="InterPro" id="IPR008928">
    <property type="entry name" value="6-hairpin_glycosidase_sf"/>
</dbReference>
<dbReference type="GO" id="GO:0016787">
    <property type="term" value="F:hydrolase activity"/>
    <property type="evidence" value="ECO:0007669"/>
    <property type="project" value="UniProtKB-KW"/>
</dbReference>
<evidence type="ECO:0000259" key="4">
    <source>
        <dbReference type="Pfam" id="PF20736"/>
    </source>
</evidence>
<evidence type="ECO:0000259" key="2">
    <source>
        <dbReference type="Pfam" id="PF16375"/>
    </source>
</evidence>
<comment type="caution">
    <text evidence="5">The sequence shown here is derived from an EMBL/GenBank/DDBJ whole genome shotgun (WGS) entry which is preliminary data.</text>
</comment>
<protein>
    <submittedName>
        <fullName evidence="5">Glycosyl hydrolase</fullName>
    </submittedName>
</protein>
<dbReference type="InterPro" id="IPR046544">
    <property type="entry name" value="GH146_SB_dom"/>
</dbReference>
<dbReference type="PANTHER" id="PTHR31151">
    <property type="entry name" value="PROLINE-TRNA LIGASE (DUF1680)"/>
    <property type="match status" value="1"/>
</dbReference>
<accession>A0ABQ1H9Q4</accession>
<feature type="domain" description="DUF4986" evidence="2">
    <location>
        <begin position="580"/>
        <end position="662"/>
    </location>
</feature>
<dbReference type="Pfam" id="PF16375">
    <property type="entry name" value="DUF4986"/>
    <property type="match status" value="1"/>
</dbReference>
<dbReference type="EMBL" id="BMGA01000001">
    <property type="protein sequence ID" value="GGA64998.1"/>
    <property type="molecule type" value="Genomic_DNA"/>
</dbReference>
<gene>
    <name evidence="5" type="ORF">GCM10008015_02280</name>
</gene>
<dbReference type="SUPFAM" id="SSF48208">
    <property type="entry name" value="Six-hairpin glycosidases"/>
    <property type="match status" value="1"/>
</dbReference>
<dbReference type="PANTHER" id="PTHR31151:SF0">
    <property type="entry name" value="PROLINE-TRNA LIGASE (DUF1680)"/>
    <property type="match status" value="1"/>
</dbReference>